<keyword evidence="1 3" id="KW-0378">Hydrolase</keyword>
<evidence type="ECO:0000313" key="3">
    <source>
        <dbReference type="EMBL" id="MEL3920149.1"/>
    </source>
</evidence>
<dbReference type="PANTHER" id="PTHR11839">
    <property type="entry name" value="UDP/ADP-SUGAR PYROPHOSPHATASE"/>
    <property type="match status" value="1"/>
</dbReference>
<evidence type="ECO:0000313" key="4">
    <source>
        <dbReference type="Proteomes" id="UP001491613"/>
    </source>
</evidence>
<dbReference type="GO" id="GO:0016787">
    <property type="term" value="F:hydrolase activity"/>
    <property type="evidence" value="ECO:0007669"/>
    <property type="project" value="UniProtKB-KW"/>
</dbReference>
<keyword evidence="4" id="KW-1185">Reference proteome</keyword>
<dbReference type="SUPFAM" id="SSF55811">
    <property type="entry name" value="Nudix"/>
    <property type="match status" value="1"/>
</dbReference>
<dbReference type="NCBIfam" id="NF008736">
    <property type="entry name" value="PRK11762.1"/>
    <property type="match status" value="1"/>
</dbReference>
<reference evidence="3 4" key="1">
    <citation type="submission" date="2024-01" db="EMBL/GenBank/DDBJ databases">
        <title>Horizontal gene transfer in Aeromonas trota.</title>
        <authorList>
            <person name="Otero Olarra J.E."/>
            <person name="Perez Valdespino A."/>
        </authorList>
    </citation>
    <scope>NUCLEOTIDE SEQUENCE [LARGE SCALE GENOMIC DNA]</scope>
    <source>
        <strain evidence="3 4">9.1</strain>
    </source>
</reference>
<dbReference type="Gene3D" id="3.90.79.10">
    <property type="entry name" value="Nucleoside Triphosphate Pyrophosphohydrolase"/>
    <property type="match status" value="1"/>
</dbReference>
<feature type="domain" description="Nudix hydrolase" evidence="2">
    <location>
        <begin position="58"/>
        <end position="192"/>
    </location>
</feature>
<organism evidence="3 4">
    <name type="scientific">Aeromonas enteropelogenes</name>
    <name type="common">Aeromonas trota</name>
    <dbReference type="NCBI Taxonomy" id="29489"/>
    <lineage>
        <taxon>Bacteria</taxon>
        <taxon>Pseudomonadati</taxon>
        <taxon>Pseudomonadota</taxon>
        <taxon>Gammaproteobacteria</taxon>
        <taxon>Aeromonadales</taxon>
        <taxon>Aeromonadaceae</taxon>
        <taxon>Aeromonas</taxon>
    </lineage>
</organism>
<dbReference type="Proteomes" id="UP001491613">
    <property type="component" value="Unassembled WGS sequence"/>
</dbReference>
<dbReference type="PROSITE" id="PS51462">
    <property type="entry name" value="NUDIX"/>
    <property type="match status" value="1"/>
</dbReference>
<dbReference type="RefSeq" id="WP_342018333.1">
    <property type="nucleotide sequence ID" value="NZ_JAVTII010000018.1"/>
</dbReference>
<dbReference type="EC" id="3.6.1.-" evidence="3"/>
<dbReference type="CDD" id="cd24156">
    <property type="entry name" value="NUDIX_ADPRase_NudE"/>
    <property type="match status" value="1"/>
</dbReference>
<sequence length="202" mass="22974">MSNHHKNKPEHTRVEILDHDKPKPEILKAELVAESRLFKVESLHLKFTNGEERIYERMRGGNRGAVMVVPLFDAHTLLLVREYAAGTHSYELGFPKGLIDPGEDALEAGNRELMEEAGFGARTLIPLKQVSLAPGYFSSRMEILLARDLFPEQRIGDEPEPLEVIPWPLNRIDDLLARPDFTESRSICALLLARKWLAEQEN</sequence>
<evidence type="ECO:0000259" key="2">
    <source>
        <dbReference type="PROSITE" id="PS51462"/>
    </source>
</evidence>
<name>A0ABU9JC76_AEREN</name>
<dbReference type="InterPro" id="IPR015797">
    <property type="entry name" value="NUDIX_hydrolase-like_dom_sf"/>
</dbReference>
<dbReference type="EMBL" id="JAZDDP010000005">
    <property type="protein sequence ID" value="MEL3920149.1"/>
    <property type="molecule type" value="Genomic_DNA"/>
</dbReference>
<accession>A0ABU9JC76</accession>
<protein>
    <submittedName>
        <fullName evidence="3">ADP compounds hydrolase NudE</fullName>
        <ecNumber evidence="3">3.6.1.-</ecNumber>
    </submittedName>
</protein>
<comment type="caution">
    <text evidence="3">The sequence shown here is derived from an EMBL/GenBank/DDBJ whole genome shotgun (WGS) entry which is preliminary data.</text>
</comment>
<gene>
    <name evidence="3" type="primary">nudE</name>
    <name evidence="3" type="ORF">V1482_12095</name>
</gene>
<dbReference type="Pfam" id="PF00293">
    <property type="entry name" value="NUDIX"/>
    <property type="match status" value="1"/>
</dbReference>
<dbReference type="PANTHER" id="PTHR11839:SF12">
    <property type="entry name" value="ADP COMPOUNDS HYDROLASE NUDE"/>
    <property type="match status" value="1"/>
</dbReference>
<dbReference type="InterPro" id="IPR000086">
    <property type="entry name" value="NUDIX_hydrolase_dom"/>
</dbReference>
<proteinExistence type="predicted"/>
<evidence type="ECO:0000256" key="1">
    <source>
        <dbReference type="ARBA" id="ARBA00022801"/>
    </source>
</evidence>